<evidence type="ECO:0000256" key="4">
    <source>
        <dbReference type="ARBA" id="ARBA00022679"/>
    </source>
</evidence>
<evidence type="ECO:0000313" key="5">
    <source>
        <dbReference type="EMBL" id="OGI87296.1"/>
    </source>
</evidence>
<dbReference type="UniPathway" id="UPA00223"/>
<dbReference type="PANTHER" id="PTHR11739">
    <property type="entry name" value="CITRATE SYNTHASE"/>
    <property type="match status" value="1"/>
</dbReference>
<dbReference type="InterPro" id="IPR016142">
    <property type="entry name" value="Citrate_synth-like_lrg_a-sub"/>
</dbReference>
<evidence type="ECO:0000256" key="2">
    <source>
        <dbReference type="ARBA" id="ARBA00010566"/>
    </source>
</evidence>
<evidence type="ECO:0000256" key="3">
    <source>
        <dbReference type="ARBA" id="ARBA00012972"/>
    </source>
</evidence>
<dbReference type="GO" id="GO:0036440">
    <property type="term" value="F:citrate synthase activity"/>
    <property type="evidence" value="ECO:0007669"/>
    <property type="project" value="UniProtKB-EC"/>
</dbReference>
<sequence length="241" mass="26812">MKWITKISTHKKGALYIRGKKLTKLIETLSFSETIFFILKGKLPKLNEKKLLDAILVSCVEHGVEVPSAYVPRVIISTGNQINSALAGGLLTIGDFHGGAIEKAAYYLQSNKSAKEIVRESLLKKEHIPGLGHKIYKDVDPRSKVLFKLAKKIKLSGKFIGKAQNIAKEFEKNSGKKLVLNIDMAIAACVSELGFSYKLGKAFFALGRLPGMIAHTYEEVTNEKPYRRFEESDVEYIGPKI</sequence>
<dbReference type="PRINTS" id="PR00143">
    <property type="entry name" value="CITRTSNTHASE"/>
</dbReference>
<dbReference type="Gene3D" id="1.10.230.10">
    <property type="entry name" value="Cytochrome P450-Terp, domain 2"/>
    <property type="match status" value="1"/>
</dbReference>
<dbReference type="NCBIfam" id="NF004869">
    <property type="entry name" value="PRK06224.1-6"/>
    <property type="match status" value="1"/>
</dbReference>
<dbReference type="InterPro" id="IPR016143">
    <property type="entry name" value="Citrate_synth-like_sm_a-sub"/>
</dbReference>
<organism evidence="5 6">
    <name type="scientific">Candidatus Nomurabacteria bacterium RIFCSPLOWO2_01_FULL_36_16</name>
    <dbReference type="NCBI Taxonomy" id="1801767"/>
    <lineage>
        <taxon>Bacteria</taxon>
        <taxon>Candidatus Nomuraibacteriota</taxon>
    </lineage>
</organism>
<comment type="pathway">
    <text evidence="1">Carbohydrate metabolism; tricarboxylic acid cycle.</text>
</comment>
<dbReference type="EMBL" id="MFUR01000003">
    <property type="protein sequence ID" value="OGI87296.1"/>
    <property type="molecule type" value="Genomic_DNA"/>
</dbReference>
<dbReference type="CDD" id="cd06100">
    <property type="entry name" value="CCL_ACL-C"/>
    <property type="match status" value="1"/>
</dbReference>
<gene>
    <name evidence="5" type="ORF">A3A91_02250</name>
</gene>
<comment type="similarity">
    <text evidence="2">Belongs to the citrate synthase family.</text>
</comment>
<evidence type="ECO:0000313" key="6">
    <source>
        <dbReference type="Proteomes" id="UP000177001"/>
    </source>
</evidence>
<dbReference type="SUPFAM" id="SSF48256">
    <property type="entry name" value="Citrate synthase"/>
    <property type="match status" value="1"/>
</dbReference>
<dbReference type="EC" id="2.3.3.16" evidence="3"/>
<protein>
    <recommendedName>
        <fullName evidence="3">citrate synthase (unknown stereospecificity)</fullName>
        <ecNumber evidence="3">2.3.3.16</ecNumber>
    </recommendedName>
</protein>
<evidence type="ECO:0000256" key="1">
    <source>
        <dbReference type="ARBA" id="ARBA00005163"/>
    </source>
</evidence>
<dbReference type="GO" id="GO:0005829">
    <property type="term" value="C:cytosol"/>
    <property type="evidence" value="ECO:0007669"/>
    <property type="project" value="TreeGrafter"/>
</dbReference>
<dbReference type="Pfam" id="PF00285">
    <property type="entry name" value="Citrate_synt"/>
    <property type="match status" value="1"/>
</dbReference>
<dbReference type="Gene3D" id="1.10.580.10">
    <property type="entry name" value="Citrate Synthase, domain 1"/>
    <property type="match status" value="1"/>
</dbReference>
<name>A0A1F6WZG9_9BACT</name>
<proteinExistence type="inferred from homology"/>
<dbReference type="GO" id="GO:0005975">
    <property type="term" value="P:carbohydrate metabolic process"/>
    <property type="evidence" value="ECO:0007669"/>
    <property type="project" value="TreeGrafter"/>
</dbReference>
<keyword evidence="4" id="KW-0808">Transferase</keyword>
<comment type="caution">
    <text evidence="5">The sequence shown here is derived from an EMBL/GenBank/DDBJ whole genome shotgun (WGS) entry which is preliminary data.</text>
</comment>
<dbReference type="AlphaFoldDB" id="A0A1F6WZG9"/>
<dbReference type="InterPro" id="IPR002020">
    <property type="entry name" value="Citrate_synthase"/>
</dbReference>
<accession>A0A1F6WZG9</accession>
<dbReference type="InterPro" id="IPR036969">
    <property type="entry name" value="Citrate_synthase_sf"/>
</dbReference>
<dbReference type="Proteomes" id="UP000177001">
    <property type="component" value="Unassembled WGS sequence"/>
</dbReference>
<dbReference type="PANTHER" id="PTHR11739:SF4">
    <property type="entry name" value="CITRATE SYNTHASE, PEROXISOMAL"/>
    <property type="match status" value="1"/>
</dbReference>
<dbReference type="GO" id="GO:0006099">
    <property type="term" value="P:tricarboxylic acid cycle"/>
    <property type="evidence" value="ECO:0007669"/>
    <property type="project" value="UniProtKB-UniPathway"/>
</dbReference>
<reference evidence="5 6" key="1">
    <citation type="journal article" date="2016" name="Nat. Commun.">
        <title>Thousands of microbial genomes shed light on interconnected biogeochemical processes in an aquifer system.</title>
        <authorList>
            <person name="Anantharaman K."/>
            <person name="Brown C.T."/>
            <person name="Hug L.A."/>
            <person name="Sharon I."/>
            <person name="Castelle C.J."/>
            <person name="Probst A.J."/>
            <person name="Thomas B.C."/>
            <person name="Singh A."/>
            <person name="Wilkins M.J."/>
            <person name="Karaoz U."/>
            <person name="Brodie E.L."/>
            <person name="Williams K.H."/>
            <person name="Hubbard S.S."/>
            <person name="Banfield J.F."/>
        </authorList>
    </citation>
    <scope>NUCLEOTIDE SEQUENCE [LARGE SCALE GENOMIC DNA]</scope>
</reference>